<protein>
    <submittedName>
        <fullName evidence="2">Uncharacterized protein</fullName>
    </submittedName>
</protein>
<evidence type="ECO:0000256" key="1">
    <source>
        <dbReference type="SAM" id="SignalP"/>
    </source>
</evidence>
<proteinExistence type="predicted"/>
<feature type="signal peptide" evidence="1">
    <location>
        <begin position="1"/>
        <end position="19"/>
    </location>
</feature>
<gene>
    <name evidence="2" type="ORF">BDV95DRAFT_596913</name>
</gene>
<keyword evidence="3" id="KW-1185">Reference proteome</keyword>
<feature type="chain" id="PRO_5028857894" evidence="1">
    <location>
        <begin position="20"/>
        <end position="126"/>
    </location>
</feature>
<accession>A0A7C8I1S2</accession>
<dbReference type="EMBL" id="JAADJZ010000018">
    <property type="protein sequence ID" value="KAF2868568.1"/>
    <property type="molecule type" value="Genomic_DNA"/>
</dbReference>
<reference evidence="2 3" key="1">
    <citation type="submission" date="2020-01" db="EMBL/GenBank/DDBJ databases">
        <authorList>
            <consortium name="DOE Joint Genome Institute"/>
            <person name="Haridas S."/>
            <person name="Albert R."/>
            <person name="Binder M."/>
            <person name="Bloem J."/>
            <person name="Labutti K."/>
            <person name="Salamov A."/>
            <person name="Andreopoulos B."/>
            <person name="Baker S.E."/>
            <person name="Barry K."/>
            <person name="Bills G."/>
            <person name="Bluhm B.H."/>
            <person name="Cannon C."/>
            <person name="Castanera R."/>
            <person name="Culley D.E."/>
            <person name="Daum C."/>
            <person name="Ezra D."/>
            <person name="Gonzalez J.B."/>
            <person name="Henrissat B."/>
            <person name="Kuo A."/>
            <person name="Liang C."/>
            <person name="Lipzen A."/>
            <person name="Lutzoni F."/>
            <person name="Magnuson J."/>
            <person name="Mondo S."/>
            <person name="Nolan M."/>
            <person name="Ohm R."/>
            <person name="Pangilinan J."/>
            <person name="Park H.-J.H."/>
            <person name="Ramirez L."/>
            <person name="Alfaro M."/>
            <person name="Sun H."/>
            <person name="Tritt A."/>
            <person name="Yoshinaga Y."/>
            <person name="Zwiers L.-H.L."/>
            <person name="Turgeon B.G."/>
            <person name="Goodwin S.B."/>
            <person name="Spatafora J.W."/>
            <person name="Crous P.W."/>
            <person name="Grigoriev I.V."/>
        </authorList>
    </citation>
    <scope>NUCLEOTIDE SEQUENCE [LARGE SCALE GENOMIC DNA]</scope>
    <source>
        <strain evidence="2 3">CBS 611.86</strain>
    </source>
</reference>
<keyword evidence="1" id="KW-0732">Signal</keyword>
<evidence type="ECO:0000313" key="3">
    <source>
        <dbReference type="Proteomes" id="UP000481861"/>
    </source>
</evidence>
<evidence type="ECO:0000313" key="2">
    <source>
        <dbReference type="EMBL" id="KAF2868568.1"/>
    </source>
</evidence>
<dbReference type="AlphaFoldDB" id="A0A7C8I1S2"/>
<dbReference type="Proteomes" id="UP000481861">
    <property type="component" value="Unassembled WGS sequence"/>
</dbReference>
<sequence length="126" mass="14335">MQYFTALLAALPLLAPASAIPVAEKRQQCSTQVQAGVASWTEDALSRYQTSFSSAGTATDGFCARFQEGESLSLYYKTLRSLPTYCFRSRPQQRWQQHRVLARGRRNWVGRCQFRHGRSWGKQLLS</sequence>
<comment type="caution">
    <text evidence="2">The sequence shown here is derived from an EMBL/GenBank/DDBJ whole genome shotgun (WGS) entry which is preliminary data.</text>
</comment>
<organism evidence="2 3">
    <name type="scientific">Massariosphaeria phaeospora</name>
    <dbReference type="NCBI Taxonomy" id="100035"/>
    <lineage>
        <taxon>Eukaryota</taxon>
        <taxon>Fungi</taxon>
        <taxon>Dikarya</taxon>
        <taxon>Ascomycota</taxon>
        <taxon>Pezizomycotina</taxon>
        <taxon>Dothideomycetes</taxon>
        <taxon>Pleosporomycetidae</taxon>
        <taxon>Pleosporales</taxon>
        <taxon>Pleosporales incertae sedis</taxon>
        <taxon>Massariosphaeria</taxon>
    </lineage>
</organism>
<name>A0A7C8I1S2_9PLEO</name>